<protein>
    <submittedName>
        <fullName evidence="4">Uncharacterized protein LOC111100027</fullName>
    </submittedName>
</protein>
<dbReference type="OrthoDB" id="10479602at2759"/>
<organism evidence="3 4">
    <name type="scientific">Crassostrea virginica</name>
    <name type="common">Eastern oyster</name>
    <dbReference type="NCBI Taxonomy" id="6565"/>
    <lineage>
        <taxon>Eukaryota</taxon>
        <taxon>Metazoa</taxon>
        <taxon>Spiralia</taxon>
        <taxon>Lophotrochozoa</taxon>
        <taxon>Mollusca</taxon>
        <taxon>Bivalvia</taxon>
        <taxon>Autobranchia</taxon>
        <taxon>Pteriomorphia</taxon>
        <taxon>Ostreida</taxon>
        <taxon>Ostreoidea</taxon>
        <taxon>Ostreidae</taxon>
        <taxon>Crassostrea</taxon>
    </lineage>
</organism>
<dbReference type="GeneID" id="111100027"/>
<feature type="transmembrane region" description="Helical" evidence="1">
    <location>
        <begin position="145"/>
        <end position="165"/>
    </location>
</feature>
<evidence type="ECO:0000256" key="1">
    <source>
        <dbReference type="SAM" id="Phobius"/>
    </source>
</evidence>
<dbReference type="Proteomes" id="UP000694844">
    <property type="component" value="Chromosome 1"/>
</dbReference>
<evidence type="ECO:0000256" key="2">
    <source>
        <dbReference type="SAM" id="SignalP"/>
    </source>
</evidence>
<feature type="signal peptide" evidence="2">
    <location>
        <begin position="1"/>
        <end position="29"/>
    </location>
</feature>
<evidence type="ECO:0000313" key="4">
    <source>
        <dbReference type="RefSeq" id="XP_022287312.1"/>
    </source>
</evidence>
<dbReference type="RefSeq" id="XP_022287312.1">
    <property type="nucleotide sequence ID" value="XM_022431604.1"/>
</dbReference>
<name>A0A8B8A772_CRAVI</name>
<keyword evidence="2" id="KW-0732">Signal</keyword>
<gene>
    <name evidence="4" type="primary">LOC111100027</name>
</gene>
<reference evidence="3" key="1">
    <citation type="submission" date="2024-06" db="UniProtKB">
        <authorList>
            <consortium name="RefSeq"/>
        </authorList>
    </citation>
    <scope>NUCLEOTIDE SEQUENCE [LARGE SCALE GENOMIC DNA]</scope>
</reference>
<keyword evidence="3" id="KW-1185">Reference proteome</keyword>
<keyword evidence="1" id="KW-1133">Transmembrane helix</keyword>
<evidence type="ECO:0000313" key="3">
    <source>
        <dbReference type="Proteomes" id="UP000694844"/>
    </source>
</evidence>
<dbReference type="AlphaFoldDB" id="A0A8B8A772"/>
<reference evidence="4" key="2">
    <citation type="submission" date="2025-08" db="UniProtKB">
        <authorList>
            <consortium name="RefSeq"/>
        </authorList>
    </citation>
    <scope>IDENTIFICATION</scope>
    <source>
        <tissue evidence="4">Whole sample</tissue>
    </source>
</reference>
<feature type="chain" id="PRO_5034680447" evidence="2">
    <location>
        <begin position="30"/>
        <end position="166"/>
    </location>
</feature>
<keyword evidence="1" id="KW-0472">Membrane</keyword>
<accession>A0A8B8A772</accession>
<sequence>MYRTMKLMDKTKFYVFSVFLIFNIQVCGSTEYFTCVSCSGTDFTHNFAALQCLNDTDSITSGFIHCNSSWPCSHREQIDQRTGRVLSVLRGCEPASVGANCVPSFPHVDCLKFCTSEMCNNETNLWTEHKHEPGSNGDGSNGRRVTAVLPFILASLLVTILLHLLQ</sequence>
<dbReference type="KEGG" id="cvn:111100027"/>
<keyword evidence="1" id="KW-0812">Transmembrane</keyword>
<proteinExistence type="predicted"/>